<evidence type="ECO:0000256" key="1">
    <source>
        <dbReference type="SAM" id="Phobius"/>
    </source>
</evidence>
<organism evidence="2 3">
    <name type="scientific">Phaeocystidibacter marisrubri</name>
    <dbReference type="NCBI Taxonomy" id="1577780"/>
    <lineage>
        <taxon>Bacteria</taxon>
        <taxon>Pseudomonadati</taxon>
        <taxon>Bacteroidota</taxon>
        <taxon>Flavobacteriia</taxon>
        <taxon>Flavobacteriales</taxon>
        <taxon>Phaeocystidibacteraceae</taxon>
        <taxon>Phaeocystidibacter</taxon>
    </lineage>
</organism>
<reference evidence="2 3" key="1">
    <citation type="submission" date="2019-10" db="EMBL/GenBank/DDBJ databases">
        <title>Genome sequence of Phaeocystidibacter marisrubri JCM30614 (type strain).</title>
        <authorList>
            <person name="Bowman J.P."/>
        </authorList>
    </citation>
    <scope>NUCLEOTIDE SEQUENCE [LARGE SCALE GENOMIC DNA]</scope>
    <source>
        <strain evidence="2 3">JCM 30614</strain>
    </source>
</reference>
<comment type="caution">
    <text evidence="2">The sequence shown here is derived from an EMBL/GenBank/DDBJ whole genome shotgun (WGS) entry which is preliminary data.</text>
</comment>
<accession>A0A6L3ZD75</accession>
<dbReference type="AlphaFoldDB" id="A0A6L3ZD75"/>
<keyword evidence="1" id="KW-1133">Transmembrane helix</keyword>
<keyword evidence="1" id="KW-0472">Membrane</keyword>
<feature type="transmembrane region" description="Helical" evidence="1">
    <location>
        <begin position="12"/>
        <end position="32"/>
    </location>
</feature>
<sequence length="64" mass="7377">MNQTRQKRLLRTFEFLWMIAAAVMVVECYVAFSGGDTTRGLILLLLGLYAGFRYVTTGMKRRKL</sequence>
<dbReference type="Proteomes" id="UP000484164">
    <property type="component" value="Unassembled WGS sequence"/>
</dbReference>
<evidence type="ECO:0000313" key="3">
    <source>
        <dbReference type="Proteomes" id="UP000484164"/>
    </source>
</evidence>
<feature type="transmembrane region" description="Helical" evidence="1">
    <location>
        <begin position="38"/>
        <end position="56"/>
    </location>
</feature>
<keyword evidence="1" id="KW-0812">Transmembrane</keyword>
<gene>
    <name evidence="2" type="ORF">F8C82_08920</name>
</gene>
<dbReference type="EMBL" id="WBVQ01000002">
    <property type="protein sequence ID" value="KAB2815811.1"/>
    <property type="molecule type" value="Genomic_DNA"/>
</dbReference>
<proteinExistence type="predicted"/>
<protein>
    <submittedName>
        <fullName evidence="2">Uncharacterized protein</fullName>
    </submittedName>
</protein>
<keyword evidence="3" id="KW-1185">Reference proteome</keyword>
<name>A0A6L3ZD75_9FLAO</name>
<evidence type="ECO:0000313" key="2">
    <source>
        <dbReference type="EMBL" id="KAB2815811.1"/>
    </source>
</evidence>